<dbReference type="RefSeq" id="WP_009553890.1">
    <property type="nucleotide sequence ID" value="NZ_ANAG01000014.1"/>
</dbReference>
<keyword evidence="2" id="KW-1185">Reference proteome</keyword>
<evidence type="ECO:0008006" key="3">
    <source>
        <dbReference type="Google" id="ProtNLM"/>
    </source>
</evidence>
<sequence length="335" mass="40742">MRFISCASYYGTGSSAITDFVSEFDDVFSFTNEEFRFIQDPDGISDLEFNLVECFNRHNSGHALKRYKRLVDFYSGNILGRKYSLFFGEKWQKYSYEYIDKLTDFTFPGWWQYDLYDRGQWFYFRKRILNKILHKTIWKNKPELTLNTMKNEITYASHPSEEKFLMATRKYIESLFSSVIPDGYHTMMVDQLLPPMNLQRYLRYFNDNMQVVVVDRDPRDVFVLDKYVWKDGVIPNDVETFCKWYRYTRSHRKTENMDTEQVKFIRFEDLVYRYDETTDLLIEWLNLDKAKHTQKRKIFNPDISRKNTKVWQKFPEAEKEVAYISERLTEYLYSY</sequence>
<dbReference type="InterPro" id="IPR027417">
    <property type="entry name" value="P-loop_NTPase"/>
</dbReference>
<dbReference type="SUPFAM" id="SSF52540">
    <property type="entry name" value="P-loop containing nucleoside triphosphate hydrolases"/>
    <property type="match status" value="1"/>
</dbReference>
<dbReference type="AlphaFoldDB" id="M5J7M8"/>
<organism evidence="1 2">
    <name type="scientific">Ligilactobacillus saerimneri 30a</name>
    <dbReference type="NCBI Taxonomy" id="1227363"/>
    <lineage>
        <taxon>Bacteria</taxon>
        <taxon>Bacillati</taxon>
        <taxon>Bacillota</taxon>
        <taxon>Bacilli</taxon>
        <taxon>Lactobacillales</taxon>
        <taxon>Lactobacillaceae</taxon>
        <taxon>Ligilactobacillus</taxon>
    </lineage>
</organism>
<evidence type="ECO:0000313" key="2">
    <source>
        <dbReference type="Proteomes" id="UP000011912"/>
    </source>
</evidence>
<accession>M5J7M8</accession>
<reference evidence="1 2" key="1">
    <citation type="journal article" date="2013" name="Genome Announc.">
        <title>Genome Sequence of Lactobacillus saerimneri 30a (Formerly Lactobacillus sp. Strain 30a), a Reference Lactic Acid Bacterium Strain Producing Biogenic Amines.</title>
        <authorList>
            <person name="Romano A."/>
            <person name="Trip H."/>
            <person name="Campbell-Sills H."/>
            <person name="Bouchez O."/>
            <person name="Sherman D."/>
            <person name="Lolkema J.S."/>
            <person name="Lucas P.M."/>
        </authorList>
    </citation>
    <scope>NUCLEOTIDE SEQUENCE [LARGE SCALE GENOMIC DNA]</scope>
    <source>
        <strain evidence="1 2">30a</strain>
    </source>
</reference>
<gene>
    <name evidence="1" type="ORF">D271_04925</name>
</gene>
<dbReference type="Gene3D" id="3.40.50.300">
    <property type="entry name" value="P-loop containing nucleotide triphosphate hydrolases"/>
    <property type="match status" value="1"/>
</dbReference>
<comment type="caution">
    <text evidence="1">The sequence shown here is derived from an EMBL/GenBank/DDBJ whole genome shotgun (WGS) entry which is preliminary data.</text>
</comment>
<dbReference type="Proteomes" id="UP000011912">
    <property type="component" value="Unassembled WGS sequence"/>
</dbReference>
<proteinExistence type="predicted"/>
<dbReference type="EMBL" id="ANAG01000014">
    <property type="protein sequence ID" value="EKW98854.1"/>
    <property type="molecule type" value="Genomic_DNA"/>
</dbReference>
<dbReference type="PATRIC" id="fig|1227363.6.peg.962"/>
<name>M5J7M8_9LACO</name>
<evidence type="ECO:0000313" key="1">
    <source>
        <dbReference type="EMBL" id="EKW98854.1"/>
    </source>
</evidence>
<protein>
    <recommendedName>
        <fullName evidence="3">Sulfotransferase domain-containing protein</fullName>
    </recommendedName>
</protein>
<dbReference type="STRING" id="1227363.D271_04925"/>